<dbReference type="Gene3D" id="3.30.1330.40">
    <property type="entry name" value="RutC-like"/>
    <property type="match status" value="1"/>
</dbReference>
<dbReference type="SUPFAM" id="SSF55298">
    <property type="entry name" value="YjgF-like"/>
    <property type="match status" value="1"/>
</dbReference>
<evidence type="ECO:0000256" key="2">
    <source>
        <dbReference type="SAM" id="SignalP"/>
    </source>
</evidence>
<dbReference type="STRING" id="656179.AB870_18695"/>
<evidence type="ECO:0000256" key="1">
    <source>
        <dbReference type="ARBA" id="ARBA00010552"/>
    </source>
</evidence>
<dbReference type="CDD" id="cd06151">
    <property type="entry name" value="YjgF_YER057c_UK114_like_3"/>
    <property type="match status" value="1"/>
</dbReference>
<evidence type="ECO:0000313" key="3">
    <source>
        <dbReference type="EMBL" id="AKM32996.1"/>
    </source>
</evidence>
<comment type="similarity">
    <text evidence="1">Belongs to the RutC family.</text>
</comment>
<dbReference type="InterPro" id="IPR035959">
    <property type="entry name" value="RutC-like_sf"/>
</dbReference>
<dbReference type="PANTHER" id="PTHR11803:SF59">
    <property type="entry name" value="ENDORIBONUCLEASE"/>
    <property type="match status" value="1"/>
</dbReference>
<gene>
    <name evidence="3" type="ORF">AB870_18695</name>
</gene>
<organism evidence="3 4">
    <name type="scientific">Pandoraea faecigallinarum</name>
    <dbReference type="NCBI Taxonomy" id="656179"/>
    <lineage>
        <taxon>Bacteria</taxon>
        <taxon>Pseudomonadati</taxon>
        <taxon>Pseudomonadota</taxon>
        <taxon>Betaproteobacteria</taxon>
        <taxon>Burkholderiales</taxon>
        <taxon>Burkholderiaceae</taxon>
        <taxon>Pandoraea</taxon>
    </lineage>
</organism>
<dbReference type="PATRIC" id="fig|656179.3.peg.3981"/>
<evidence type="ECO:0008006" key="5">
    <source>
        <dbReference type="Google" id="ProtNLM"/>
    </source>
</evidence>
<dbReference type="GO" id="GO:0019239">
    <property type="term" value="F:deaminase activity"/>
    <property type="evidence" value="ECO:0007669"/>
    <property type="project" value="TreeGrafter"/>
</dbReference>
<dbReference type="KEGG" id="pfg:AB870_18695"/>
<dbReference type="RefSeq" id="WP_047908914.1">
    <property type="nucleotide sequence ID" value="NZ_CP011807.3"/>
</dbReference>
<dbReference type="EMBL" id="CP011807">
    <property type="protein sequence ID" value="AKM32996.1"/>
    <property type="molecule type" value="Genomic_DNA"/>
</dbReference>
<reference evidence="3" key="1">
    <citation type="submission" date="2016-06" db="EMBL/GenBank/DDBJ databases">
        <title>Complete Genome Sequence of Pandoraea faecigallinarum DSM-23572.</title>
        <authorList>
            <person name="Yong D."/>
            <person name="Ee R."/>
            <person name="Lim Y.-L."/>
            <person name="Yin W.-F."/>
            <person name="Chan K.-G."/>
        </authorList>
    </citation>
    <scope>NUCLEOTIDE SEQUENCE</scope>
    <source>
        <strain evidence="3">DSM 23572</strain>
    </source>
</reference>
<accession>A0A0H3X2B2</accession>
<dbReference type="GO" id="GO:0005829">
    <property type="term" value="C:cytosol"/>
    <property type="evidence" value="ECO:0007669"/>
    <property type="project" value="TreeGrafter"/>
</dbReference>
<protein>
    <recommendedName>
        <fullName evidence="5">Enamine deaminase RidA</fullName>
    </recommendedName>
</protein>
<keyword evidence="2" id="KW-0732">Signal</keyword>
<keyword evidence="4" id="KW-1185">Reference proteome</keyword>
<dbReference type="PROSITE" id="PS01094">
    <property type="entry name" value="UPF0076"/>
    <property type="match status" value="1"/>
</dbReference>
<dbReference type="AlphaFoldDB" id="A0A0H3X2B2"/>
<feature type="chain" id="PRO_5005203951" description="Enamine deaminase RidA" evidence="2">
    <location>
        <begin position="27"/>
        <end position="169"/>
    </location>
</feature>
<name>A0A0H3X2B2_9BURK</name>
<dbReference type="InterPro" id="IPR006175">
    <property type="entry name" value="YjgF/YER057c/UK114"/>
</dbReference>
<dbReference type="Pfam" id="PF01042">
    <property type="entry name" value="Ribonuc_L-PSP"/>
    <property type="match status" value="1"/>
</dbReference>
<evidence type="ECO:0000313" key="4">
    <source>
        <dbReference type="Proteomes" id="UP000035651"/>
    </source>
</evidence>
<sequence>MTKSTKGWWKVAALGAALCLAHPAGAQEIVRHLPKTPGPLALAVEVPANASTVYLSGQVPEKLESGGYGNTEQQTVSVLRRIQALLATMNLGMKDVVKMQVFLVGDPAKNNVMDFGGFMNGYYQFFDKNGPNLPARSVLQAARLVDPGWMVEIEVIAVKPADARSSSGR</sequence>
<feature type="signal peptide" evidence="2">
    <location>
        <begin position="1"/>
        <end position="26"/>
    </location>
</feature>
<dbReference type="InterPro" id="IPR019897">
    <property type="entry name" value="RidA_CS"/>
</dbReference>
<dbReference type="Proteomes" id="UP000035651">
    <property type="component" value="Chromosome"/>
</dbReference>
<dbReference type="PANTHER" id="PTHR11803">
    <property type="entry name" value="2-IMINOBUTANOATE/2-IMINOPROPANOATE DEAMINASE RIDA"/>
    <property type="match status" value="1"/>
</dbReference>
<dbReference type="OrthoDB" id="9803101at2"/>
<proteinExistence type="inferred from homology"/>